<dbReference type="InterPro" id="IPR029475">
    <property type="entry name" value="DUF6807"/>
</dbReference>
<name>A0A5C5Z882_9BACT</name>
<feature type="chain" id="PRO_5022952508" evidence="1">
    <location>
        <begin position="24"/>
        <end position="335"/>
    </location>
</feature>
<gene>
    <name evidence="2" type="ORF">CA13_49200</name>
</gene>
<dbReference type="Pfam" id="PF14100">
    <property type="entry name" value="DUF6807"/>
    <property type="match status" value="1"/>
</dbReference>
<dbReference type="EMBL" id="SJPJ01000001">
    <property type="protein sequence ID" value="TWT83455.1"/>
    <property type="molecule type" value="Genomic_DNA"/>
</dbReference>
<keyword evidence="3" id="KW-1185">Reference proteome</keyword>
<evidence type="ECO:0000256" key="1">
    <source>
        <dbReference type="SAM" id="SignalP"/>
    </source>
</evidence>
<organism evidence="2 3">
    <name type="scientific">Novipirellula herctigrandis</name>
    <dbReference type="NCBI Taxonomy" id="2527986"/>
    <lineage>
        <taxon>Bacteria</taxon>
        <taxon>Pseudomonadati</taxon>
        <taxon>Planctomycetota</taxon>
        <taxon>Planctomycetia</taxon>
        <taxon>Pirellulales</taxon>
        <taxon>Pirellulaceae</taxon>
        <taxon>Novipirellula</taxon>
    </lineage>
</organism>
<dbReference type="Proteomes" id="UP000315010">
    <property type="component" value="Unassembled WGS sequence"/>
</dbReference>
<evidence type="ECO:0000313" key="2">
    <source>
        <dbReference type="EMBL" id="TWT83455.1"/>
    </source>
</evidence>
<accession>A0A5C5Z882</accession>
<evidence type="ECO:0000313" key="3">
    <source>
        <dbReference type="Proteomes" id="UP000315010"/>
    </source>
</evidence>
<proteinExistence type="predicted"/>
<dbReference type="AlphaFoldDB" id="A0A5C5Z882"/>
<reference evidence="2 3" key="1">
    <citation type="submission" date="2019-02" db="EMBL/GenBank/DDBJ databases">
        <title>Deep-cultivation of Planctomycetes and their phenomic and genomic characterization uncovers novel biology.</title>
        <authorList>
            <person name="Wiegand S."/>
            <person name="Jogler M."/>
            <person name="Boedeker C."/>
            <person name="Pinto D."/>
            <person name="Vollmers J."/>
            <person name="Rivas-Marin E."/>
            <person name="Kohn T."/>
            <person name="Peeters S.H."/>
            <person name="Heuer A."/>
            <person name="Rast P."/>
            <person name="Oberbeckmann S."/>
            <person name="Bunk B."/>
            <person name="Jeske O."/>
            <person name="Meyerdierks A."/>
            <person name="Storesund J.E."/>
            <person name="Kallscheuer N."/>
            <person name="Luecker S."/>
            <person name="Lage O.M."/>
            <person name="Pohl T."/>
            <person name="Merkel B.J."/>
            <person name="Hornburger P."/>
            <person name="Mueller R.-W."/>
            <person name="Bruemmer F."/>
            <person name="Labrenz M."/>
            <person name="Spormann A.M."/>
            <person name="Op Den Camp H."/>
            <person name="Overmann J."/>
            <person name="Amann R."/>
            <person name="Jetten M.S.M."/>
            <person name="Mascher T."/>
            <person name="Medema M.H."/>
            <person name="Devos D.P."/>
            <person name="Kaster A.-K."/>
            <person name="Ovreas L."/>
            <person name="Rohde M."/>
            <person name="Galperin M.Y."/>
            <person name="Jogler C."/>
        </authorList>
    </citation>
    <scope>NUCLEOTIDE SEQUENCE [LARGE SCALE GENOMIC DNA]</scope>
    <source>
        <strain evidence="2 3">CA13</strain>
    </source>
</reference>
<keyword evidence="1" id="KW-0732">Signal</keyword>
<sequence length="335" mass="37689" precursor="true">MFNRYYILSITLLSATLTFPLLSSVAGEPKTARVVVDVNDDAGSMTMTIDGKTALVYRYDSSVDLPHFDPFNSSSGRPMTVKITEPYPHHRSFWVAEERVHLEGQPERAGIYNALYSGVTDKTKSKWPVAPYKRRVVHVEFSGLKTDGDLAEIDEKLTWMNGDVPLLDELRHYRVRALDKGQYFLDFSFELRATYGNVTITRDASHYAIPYIRMNDTFNVEKGKGKIVNSEAGENQEGTHNQLATWVDYSAPLEGQQDSEGLACFIHSSKKPPHLWLTRDYGTWGPRGPKGFHVATFTINKGEIYDQRVGLLIHNGDAETGDVAKHYQAYCNGGL</sequence>
<comment type="caution">
    <text evidence="2">The sequence shown here is derived from an EMBL/GenBank/DDBJ whole genome shotgun (WGS) entry which is preliminary data.</text>
</comment>
<protein>
    <submittedName>
        <fullName evidence="2">Uncharacterized protein</fullName>
    </submittedName>
</protein>
<feature type="signal peptide" evidence="1">
    <location>
        <begin position="1"/>
        <end position="23"/>
    </location>
</feature>